<dbReference type="EMBL" id="JYDH01000154">
    <property type="protein sequence ID" value="KRY29989.1"/>
    <property type="molecule type" value="Genomic_DNA"/>
</dbReference>
<reference evidence="1 2" key="1">
    <citation type="submission" date="2015-01" db="EMBL/GenBank/DDBJ databases">
        <title>Evolution of Trichinella species and genotypes.</title>
        <authorList>
            <person name="Korhonen P.K."/>
            <person name="Edoardo P."/>
            <person name="Giuseppe L.R."/>
            <person name="Gasser R.B."/>
        </authorList>
    </citation>
    <scope>NUCLEOTIDE SEQUENCE [LARGE SCALE GENOMIC DNA]</scope>
    <source>
        <strain evidence="1">ISS3</strain>
    </source>
</reference>
<gene>
    <name evidence="1" type="ORF">T01_2706</name>
</gene>
<name>A0A0V1AZ29_TRISP</name>
<dbReference type="AlphaFoldDB" id="A0A0V1AZ29"/>
<dbReference type="InParanoid" id="A0A0V1AZ29"/>
<evidence type="ECO:0000313" key="2">
    <source>
        <dbReference type="Proteomes" id="UP000054776"/>
    </source>
</evidence>
<protein>
    <submittedName>
        <fullName evidence="1">Uncharacterized protein</fullName>
    </submittedName>
</protein>
<sequence>MKYSKQCGKVNQFTCVMCQFLQLLNGQKFEICKNDRTNLVDKDCWKFEQLKNIQPVSKLDRRHGCYCTMSIFICSVGDYANGKLYCSSYQFCKL</sequence>
<accession>A0A0V1AZ29</accession>
<keyword evidence="2" id="KW-1185">Reference proteome</keyword>
<proteinExistence type="predicted"/>
<dbReference type="Proteomes" id="UP000054776">
    <property type="component" value="Unassembled WGS sequence"/>
</dbReference>
<evidence type="ECO:0000313" key="1">
    <source>
        <dbReference type="EMBL" id="KRY29989.1"/>
    </source>
</evidence>
<organism evidence="1 2">
    <name type="scientific">Trichinella spiralis</name>
    <name type="common">Trichina worm</name>
    <dbReference type="NCBI Taxonomy" id="6334"/>
    <lineage>
        <taxon>Eukaryota</taxon>
        <taxon>Metazoa</taxon>
        <taxon>Ecdysozoa</taxon>
        <taxon>Nematoda</taxon>
        <taxon>Enoplea</taxon>
        <taxon>Dorylaimia</taxon>
        <taxon>Trichinellida</taxon>
        <taxon>Trichinellidae</taxon>
        <taxon>Trichinella</taxon>
    </lineage>
</organism>
<comment type="caution">
    <text evidence="1">The sequence shown here is derived from an EMBL/GenBank/DDBJ whole genome shotgun (WGS) entry which is preliminary data.</text>
</comment>